<organism evidence="10 11">
    <name type="scientific">Paenibacillus lutimineralis</name>
    <dbReference type="NCBI Taxonomy" id="2707005"/>
    <lineage>
        <taxon>Bacteria</taxon>
        <taxon>Bacillati</taxon>
        <taxon>Bacillota</taxon>
        <taxon>Bacilli</taxon>
        <taxon>Bacillales</taxon>
        <taxon>Paenibacillaceae</taxon>
        <taxon>Paenibacillus</taxon>
    </lineage>
</organism>
<dbReference type="PANTHER" id="PTHR45527">
    <property type="entry name" value="NONRIBOSOMAL PEPTIDE SYNTHETASE"/>
    <property type="match status" value="1"/>
</dbReference>
<dbReference type="GO" id="GO:0031177">
    <property type="term" value="F:phosphopantetheine binding"/>
    <property type="evidence" value="ECO:0007669"/>
    <property type="project" value="TreeGrafter"/>
</dbReference>
<keyword evidence="5" id="KW-0436">Ligase</keyword>
<dbReference type="GO" id="GO:0016874">
    <property type="term" value="F:ligase activity"/>
    <property type="evidence" value="ECO:0007669"/>
    <property type="project" value="UniProtKB-KW"/>
</dbReference>
<dbReference type="GO" id="GO:0017000">
    <property type="term" value="P:antibiotic biosynthetic process"/>
    <property type="evidence" value="ECO:0007669"/>
    <property type="project" value="UniProtKB-KW"/>
</dbReference>
<dbReference type="EMBL" id="CP034346">
    <property type="protein sequence ID" value="AZS16358.1"/>
    <property type="molecule type" value="Genomic_DNA"/>
</dbReference>
<evidence type="ECO:0000256" key="3">
    <source>
        <dbReference type="ARBA" id="ARBA00022450"/>
    </source>
</evidence>
<dbReference type="SUPFAM" id="SSF52777">
    <property type="entry name" value="CoA-dependent acyltransferases"/>
    <property type="match status" value="1"/>
</dbReference>
<dbReference type="Proteomes" id="UP000270678">
    <property type="component" value="Chromosome"/>
</dbReference>
<accession>A0A3S9V1B9</accession>
<evidence type="ECO:0000256" key="2">
    <source>
        <dbReference type="ARBA" id="ARBA00006432"/>
    </source>
</evidence>
<evidence type="ECO:0000313" key="10">
    <source>
        <dbReference type="EMBL" id="AZS16358.1"/>
    </source>
</evidence>
<evidence type="ECO:0000313" key="11">
    <source>
        <dbReference type="Proteomes" id="UP000270678"/>
    </source>
</evidence>
<evidence type="ECO:0000256" key="5">
    <source>
        <dbReference type="ARBA" id="ARBA00022598"/>
    </source>
</evidence>
<evidence type="ECO:0000256" key="4">
    <source>
        <dbReference type="ARBA" id="ARBA00022553"/>
    </source>
</evidence>
<dbReference type="Pfam" id="PF13193">
    <property type="entry name" value="AMP-binding_C"/>
    <property type="match status" value="1"/>
</dbReference>
<dbReference type="AlphaFoldDB" id="A0A3S9V1B9"/>
<keyword evidence="7" id="KW-0045">Antibiotic biosynthesis</keyword>
<dbReference type="PRINTS" id="PR00154">
    <property type="entry name" value="AMPBINDING"/>
</dbReference>
<dbReference type="GO" id="GO:0044550">
    <property type="term" value="P:secondary metabolite biosynthetic process"/>
    <property type="evidence" value="ECO:0007669"/>
    <property type="project" value="TreeGrafter"/>
</dbReference>
<dbReference type="GO" id="GO:0005737">
    <property type="term" value="C:cytoplasm"/>
    <property type="evidence" value="ECO:0007669"/>
    <property type="project" value="TreeGrafter"/>
</dbReference>
<dbReference type="Pfam" id="PF00501">
    <property type="entry name" value="AMP-binding"/>
    <property type="match status" value="1"/>
</dbReference>
<dbReference type="RefSeq" id="WP_127000889.1">
    <property type="nucleotide sequence ID" value="NZ_CP034346.1"/>
</dbReference>
<dbReference type="PANTHER" id="PTHR45527:SF1">
    <property type="entry name" value="FATTY ACID SYNTHASE"/>
    <property type="match status" value="1"/>
</dbReference>
<evidence type="ECO:0000256" key="7">
    <source>
        <dbReference type="ARBA" id="ARBA00023194"/>
    </source>
</evidence>
<dbReference type="InterPro" id="IPR000873">
    <property type="entry name" value="AMP-dep_synth/lig_dom"/>
</dbReference>
<evidence type="ECO:0000256" key="6">
    <source>
        <dbReference type="ARBA" id="ARBA00022737"/>
    </source>
</evidence>
<protein>
    <submittedName>
        <fullName evidence="10">Amino acid adenylation domain-containing protein</fullName>
    </submittedName>
</protein>
<keyword evidence="11" id="KW-1185">Reference proteome</keyword>
<dbReference type="Gene3D" id="3.30.300.30">
    <property type="match status" value="1"/>
</dbReference>
<name>A0A3S9V1B9_9BACL</name>
<dbReference type="GO" id="GO:0043041">
    <property type="term" value="P:amino acid activation for nonribosomal peptide biosynthetic process"/>
    <property type="evidence" value="ECO:0007669"/>
    <property type="project" value="TreeGrafter"/>
</dbReference>
<keyword evidence="3" id="KW-0596">Phosphopantetheine</keyword>
<dbReference type="InterPro" id="IPR025110">
    <property type="entry name" value="AMP-bd_C"/>
</dbReference>
<dbReference type="FunFam" id="3.40.50.980:FF:000001">
    <property type="entry name" value="Non-ribosomal peptide synthetase"/>
    <property type="match status" value="1"/>
</dbReference>
<dbReference type="InterPro" id="IPR045851">
    <property type="entry name" value="AMP-bd_C_sf"/>
</dbReference>
<evidence type="ECO:0000256" key="1">
    <source>
        <dbReference type="ARBA" id="ARBA00001957"/>
    </source>
</evidence>
<keyword evidence="6" id="KW-0677">Repeat</keyword>
<dbReference type="FunFam" id="3.40.50.12780:FF:000012">
    <property type="entry name" value="Non-ribosomal peptide synthetase"/>
    <property type="match status" value="1"/>
</dbReference>
<dbReference type="KEGG" id="plut:EI981_19165"/>
<reference evidence="11" key="1">
    <citation type="submission" date="2018-12" db="EMBL/GenBank/DDBJ databases">
        <title>Complete genome sequence of Paenibacillus sp. MBLB1234.</title>
        <authorList>
            <person name="Nam Y.-D."/>
            <person name="Kang J."/>
            <person name="Chung W.-H."/>
            <person name="Park Y.S."/>
        </authorList>
    </citation>
    <scope>NUCLEOTIDE SEQUENCE [LARGE SCALE GENOMIC DNA]</scope>
    <source>
        <strain evidence="11">MBLB1234</strain>
    </source>
</reference>
<comment type="cofactor">
    <cofactor evidence="1">
        <name>pantetheine 4'-phosphate</name>
        <dbReference type="ChEBI" id="CHEBI:47942"/>
    </cofactor>
</comment>
<dbReference type="InterPro" id="IPR020845">
    <property type="entry name" value="AMP-binding_CS"/>
</dbReference>
<comment type="similarity">
    <text evidence="2">Belongs to the ATP-dependent AMP-binding enzyme family.</text>
</comment>
<feature type="domain" description="AMP-dependent synthetase/ligase" evidence="8">
    <location>
        <begin position="264"/>
        <end position="617"/>
    </location>
</feature>
<feature type="domain" description="AMP-binding enzyme C-terminal" evidence="9">
    <location>
        <begin position="674"/>
        <end position="749"/>
    </location>
</feature>
<dbReference type="NCBIfam" id="TIGR01733">
    <property type="entry name" value="AA-adenyl-dom"/>
    <property type="match status" value="1"/>
</dbReference>
<dbReference type="InterPro" id="IPR020459">
    <property type="entry name" value="AMP-binding"/>
</dbReference>
<dbReference type="FunFam" id="2.30.38.10:FF:000001">
    <property type="entry name" value="Non-ribosomal peptide synthetase PvdI"/>
    <property type="match status" value="1"/>
</dbReference>
<gene>
    <name evidence="10" type="ORF">EI981_19165</name>
</gene>
<dbReference type="OrthoDB" id="9765680at2"/>
<dbReference type="CDD" id="cd05930">
    <property type="entry name" value="A_NRPS"/>
    <property type="match status" value="1"/>
</dbReference>
<sequence length="767" mass="87129">MDINNKSNLHHGRSGSVTNYWRSVLEVNPSNGFPTDFVSALPTSCKSENFTFIDDDLVVLAQTKGLSIEDSLLAAYLVLIARYTANHQISVAPLNFVENLAGDIKFMQIPLSESSTFMELIQTIQDLTVKTREKCITLPQFKKIYQEFRNKGTLLFETAFSWHRQLPILNDGLNDLHPSLHFIFYKDEDRINLTMTYQVGKYRTSTIRRIADHLRNIWLGGIKQSTSNIFRIPLMSLEEQELMLIKWNATDATYPAHQCLHQLFEEKALENPFAPAVRQGQETISRGELNRRANRLAYKLLELKKHPNEPIGIYLDKSIEIIVSLLAVLKAGCAYVPIDPAYPIKRMHYMLEDANIQLLITEREFVPLLPRNHMMKIILLKEEKENLEKFLDINPKMDISPEDLCYIIYTSGSTGNPKGVMLNHRGRVNNFYDFNTRFSIDEKDSLLAVSAIGFDMFCYDVFGMIAAGGTIVLPQPEFADQPIHWMKEIAAKGITIWHSVPVLLELLAKCSIQRKMKLASLRVILLGGDWIPVELPNRIKSVAPSSQIISLGGATEASMDSIIYGIEKVEPEWTSIPYGKPMANQCAYILDNLLQPVPIGVPGELYLGGVGVAEGYYNKPELTAERFIPNPWKPDTKIYKTGDLVKYTDDGTIILMGRLDHQVKINGVRIELGEIEYWLKKHTQIEDCIALAIEYEPQKKKIISFVQPKQGEHIDPVLLRVYLSERLPSYFVPSETCFIDQIPTTPNGKVNRKHLKELWNSASATKS</sequence>
<dbReference type="PROSITE" id="PS00455">
    <property type="entry name" value="AMP_BINDING"/>
    <property type="match status" value="1"/>
</dbReference>
<proteinExistence type="inferred from homology"/>
<dbReference type="Gene3D" id="3.40.50.980">
    <property type="match status" value="2"/>
</dbReference>
<dbReference type="Gene3D" id="2.30.38.10">
    <property type="entry name" value="Luciferase, Domain 3"/>
    <property type="match status" value="1"/>
</dbReference>
<dbReference type="InterPro" id="IPR010071">
    <property type="entry name" value="AA_adenyl_dom"/>
</dbReference>
<evidence type="ECO:0000259" key="8">
    <source>
        <dbReference type="Pfam" id="PF00501"/>
    </source>
</evidence>
<dbReference type="SUPFAM" id="SSF56801">
    <property type="entry name" value="Acetyl-CoA synthetase-like"/>
    <property type="match status" value="1"/>
</dbReference>
<evidence type="ECO:0000259" key="9">
    <source>
        <dbReference type="Pfam" id="PF13193"/>
    </source>
</evidence>
<keyword evidence="4" id="KW-0597">Phosphoprotein</keyword>
<dbReference type="Gene3D" id="3.30.559.30">
    <property type="entry name" value="Nonribosomal peptide synthetase, condensation domain"/>
    <property type="match status" value="1"/>
</dbReference>